<reference evidence="2 3" key="2">
    <citation type="submission" date="2018-11" db="EMBL/GenBank/DDBJ databases">
        <authorList>
            <consortium name="Pathogen Informatics"/>
        </authorList>
    </citation>
    <scope>NUCLEOTIDE SEQUENCE [LARGE SCALE GENOMIC DNA]</scope>
</reference>
<feature type="chain" id="PRO_5043131948" evidence="1">
    <location>
        <begin position="22"/>
        <end position="69"/>
    </location>
</feature>
<organism evidence="4">
    <name type="scientific">Rodentolepis nana</name>
    <name type="common">Dwarf tapeworm</name>
    <name type="synonym">Hymenolepis nana</name>
    <dbReference type="NCBI Taxonomy" id="102285"/>
    <lineage>
        <taxon>Eukaryota</taxon>
        <taxon>Metazoa</taxon>
        <taxon>Spiralia</taxon>
        <taxon>Lophotrochozoa</taxon>
        <taxon>Platyhelminthes</taxon>
        <taxon>Cestoda</taxon>
        <taxon>Eucestoda</taxon>
        <taxon>Cyclophyllidea</taxon>
        <taxon>Hymenolepididae</taxon>
        <taxon>Rodentolepis</taxon>
    </lineage>
</organism>
<evidence type="ECO:0000313" key="3">
    <source>
        <dbReference type="Proteomes" id="UP000278807"/>
    </source>
</evidence>
<dbReference type="WBParaSite" id="HNAJ_0000924801-mRNA-1">
    <property type="protein sequence ID" value="HNAJ_0000924801-mRNA-1"/>
    <property type="gene ID" value="HNAJ_0000924801"/>
</dbReference>
<gene>
    <name evidence="2" type="ORF">HNAJ_LOCUS9244</name>
</gene>
<evidence type="ECO:0000256" key="1">
    <source>
        <dbReference type="SAM" id="SignalP"/>
    </source>
</evidence>
<sequence length="69" mass="7674">MEKGLITFLLLICLVTFQAEAWWTHSCCACADDLVRGDDFMIFTGGIDDEDLGKSDAVNYPASRRGRTL</sequence>
<name>A0A0R3TP70_RODNA</name>
<reference evidence="4" key="1">
    <citation type="submission" date="2017-02" db="UniProtKB">
        <authorList>
            <consortium name="WormBaseParasite"/>
        </authorList>
    </citation>
    <scope>IDENTIFICATION</scope>
</reference>
<proteinExistence type="predicted"/>
<dbReference type="Proteomes" id="UP000278807">
    <property type="component" value="Unassembled WGS sequence"/>
</dbReference>
<protein>
    <submittedName>
        <fullName evidence="4">Secreted protein</fullName>
    </submittedName>
</protein>
<accession>A0A0R3TP70</accession>
<evidence type="ECO:0000313" key="4">
    <source>
        <dbReference type="WBParaSite" id="HNAJ_0000924801-mRNA-1"/>
    </source>
</evidence>
<dbReference type="EMBL" id="UZAE01012545">
    <property type="protein sequence ID" value="VDO05621.1"/>
    <property type="molecule type" value="Genomic_DNA"/>
</dbReference>
<feature type="signal peptide" evidence="1">
    <location>
        <begin position="1"/>
        <end position="21"/>
    </location>
</feature>
<keyword evidence="3" id="KW-1185">Reference proteome</keyword>
<keyword evidence="1" id="KW-0732">Signal</keyword>
<evidence type="ECO:0000313" key="2">
    <source>
        <dbReference type="EMBL" id="VDO05621.1"/>
    </source>
</evidence>
<dbReference type="AlphaFoldDB" id="A0A0R3TP70"/>